<organism evidence="2 3">
    <name type="scientific">Cellulomonas septica</name>
    <dbReference type="NCBI Taxonomy" id="285080"/>
    <lineage>
        <taxon>Bacteria</taxon>
        <taxon>Bacillati</taxon>
        <taxon>Actinomycetota</taxon>
        <taxon>Actinomycetes</taxon>
        <taxon>Micrococcales</taxon>
        <taxon>Cellulomonadaceae</taxon>
        <taxon>Cellulomonas</taxon>
    </lineage>
</organism>
<keyword evidence="3" id="KW-1185">Reference proteome</keyword>
<evidence type="ECO:0000313" key="3">
    <source>
        <dbReference type="Proteomes" id="UP000777774"/>
    </source>
</evidence>
<name>A0ABX1JVS4_9CELL</name>
<proteinExistence type="predicted"/>
<comment type="caution">
    <text evidence="2">The sequence shown here is derived from an EMBL/GenBank/DDBJ whole genome shotgun (WGS) entry which is preliminary data.</text>
</comment>
<dbReference type="Proteomes" id="UP000777774">
    <property type="component" value="Unassembled WGS sequence"/>
</dbReference>
<feature type="region of interest" description="Disordered" evidence="1">
    <location>
        <begin position="48"/>
        <end position="71"/>
    </location>
</feature>
<evidence type="ECO:0000313" key="2">
    <source>
        <dbReference type="EMBL" id="NKY38413.1"/>
    </source>
</evidence>
<dbReference type="RefSeq" id="WP_168677180.1">
    <property type="nucleotide sequence ID" value="NZ_JAAXOY010000023.1"/>
</dbReference>
<accession>A0ABX1JVS4</accession>
<dbReference type="EMBL" id="JAAXOY010000023">
    <property type="protein sequence ID" value="NKY38413.1"/>
    <property type="molecule type" value="Genomic_DNA"/>
</dbReference>
<gene>
    <name evidence="2" type="ORF">HGA02_02415</name>
</gene>
<evidence type="ECO:0000256" key="1">
    <source>
        <dbReference type="SAM" id="MobiDB-lite"/>
    </source>
</evidence>
<reference evidence="2 3" key="1">
    <citation type="submission" date="2020-04" db="EMBL/GenBank/DDBJ databases">
        <title>MicrobeNet Type strains.</title>
        <authorList>
            <person name="Nicholson A.C."/>
        </authorList>
    </citation>
    <scope>NUCLEOTIDE SEQUENCE [LARGE SCALE GENOMIC DNA]</scope>
    <source>
        <strain evidence="2 3">ATCC BAA-787</strain>
    </source>
</reference>
<protein>
    <submittedName>
        <fullName evidence="2">Uncharacterized protein</fullName>
    </submittedName>
</protein>
<sequence length="71" mass="7695">MSDDTPDTLAAPDAERVRELLEAHVPLTLIADLTAAEAVPSQEILEKEGLPEEEWWQPENGTPQASGDGRS</sequence>